<dbReference type="Gene3D" id="3.40.1280.10">
    <property type="match status" value="1"/>
</dbReference>
<dbReference type="GO" id="GO:0032259">
    <property type="term" value="P:methylation"/>
    <property type="evidence" value="ECO:0007669"/>
    <property type="project" value="UniProtKB-KW"/>
</dbReference>
<dbReference type="SUPFAM" id="SSF75217">
    <property type="entry name" value="alpha/beta knot"/>
    <property type="match status" value="1"/>
</dbReference>
<feature type="domain" description="RNA 2-O ribose methyltransferase substrate binding" evidence="4">
    <location>
        <begin position="31"/>
        <end position="101"/>
    </location>
</feature>
<sequence>MEKLSSVQNSRVKAWQKLQSKKGRQASQTYLLDGWHLVEEAIKHDGKLHAIMATPEQLAQHQDELPLGVPVFEINDDIAKKLSDLVTPQGIFAEVTLPVASRSPQFIHDGAWLFLDGIQDPGNIGTMVRTADAAGYSGVVFGQGTVDPYSAKALRAMQGSQFHLTLTVGDLAEWTAAFTQNGLNVYGTKLDPSAADLFTIPAQSQFALIMGNEGQGMRTDLAEMTTQNLYIPLTGQAESLNVAVAAGIAMFALKNR</sequence>
<dbReference type="CDD" id="cd18095">
    <property type="entry name" value="SpoU-like_rRNA-MTase"/>
    <property type="match status" value="1"/>
</dbReference>
<dbReference type="InterPro" id="IPR013123">
    <property type="entry name" value="SpoU_subst-bd"/>
</dbReference>
<dbReference type="GO" id="GO:0005737">
    <property type="term" value="C:cytoplasm"/>
    <property type="evidence" value="ECO:0007669"/>
    <property type="project" value="UniProtKB-ARBA"/>
</dbReference>
<gene>
    <name evidence="5" type="ORF">WOSG25_091040</name>
</gene>
<dbReference type="Pfam" id="PF22435">
    <property type="entry name" value="MRM3-like_sub_bind"/>
    <property type="match status" value="1"/>
</dbReference>
<evidence type="ECO:0000313" key="5">
    <source>
        <dbReference type="EMBL" id="GAK31405.1"/>
    </source>
</evidence>
<organism evidence="5 6">
    <name type="scientific">Weissella oryzae (strain DSM 25784 / JCM 18191 / LMG 30913 / SG25)</name>
    <dbReference type="NCBI Taxonomy" id="1329250"/>
    <lineage>
        <taxon>Bacteria</taxon>
        <taxon>Bacillati</taxon>
        <taxon>Bacillota</taxon>
        <taxon>Bacilli</taxon>
        <taxon>Lactobacillales</taxon>
        <taxon>Lactobacillaceae</taxon>
        <taxon>Weissella</taxon>
    </lineage>
</organism>
<dbReference type="InterPro" id="IPR029026">
    <property type="entry name" value="tRNA_m1G_MTases_N"/>
</dbReference>
<evidence type="ECO:0000259" key="4">
    <source>
        <dbReference type="SMART" id="SM00967"/>
    </source>
</evidence>
<keyword evidence="3 5" id="KW-0808">Transferase</keyword>
<evidence type="ECO:0000256" key="3">
    <source>
        <dbReference type="ARBA" id="ARBA00022679"/>
    </source>
</evidence>
<dbReference type="RefSeq" id="WP_027699381.1">
    <property type="nucleotide sequence ID" value="NZ_DF820492.1"/>
</dbReference>
<dbReference type="eggNOG" id="COG0566">
    <property type="taxonomic scope" value="Bacteria"/>
</dbReference>
<reference evidence="6" key="1">
    <citation type="journal article" date="2014" name="Genome Announc.">
        <title>Draft genome sequence of Weissella oryzae SG25T, isolated from fermented rice grains.</title>
        <authorList>
            <person name="Tanizawa Y."/>
            <person name="Fujisawa T."/>
            <person name="Mochizuki T."/>
            <person name="Kaminuma E."/>
            <person name="Suzuki Y."/>
            <person name="Nakamura Y."/>
            <person name="Tohno M."/>
        </authorList>
    </citation>
    <scope>NUCLEOTIDE SEQUENCE [LARGE SCALE GENOMIC DNA]</scope>
    <source>
        <strain evidence="6">DSM 25784 / JCM 18191 / LMG 30913 / SG25</strain>
    </source>
</reference>
<dbReference type="PANTHER" id="PTHR43191:SF2">
    <property type="entry name" value="RRNA METHYLTRANSFERASE 3, MITOCHONDRIAL"/>
    <property type="match status" value="1"/>
</dbReference>
<name>A0A069CUC9_WEIOS</name>
<dbReference type="Proteomes" id="UP000030643">
    <property type="component" value="Unassembled WGS sequence"/>
</dbReference>
<keyword evidence="6" id="KW-1185">Reference proteome</keyword>
<comment type="similarity">
    <text evidence="1">Belongs to the class IV-like SAM-binding methyltransferase superfamily. RNA methyltransferase TrmH family.</text>
</comment>
<dbReference type="GO" id="GO:0003723">
    <property type="term" value="F:RNA binding"/>
    <property type="evidence" value="ECO:0007669"/>
    <property type="project" value="InterPro"/>
</dbReference>
<dbReference type="AlphaFoldDB" id="A0A069CUC9"/>
<dbReference type="EMBL" id="DF820492">
    <property type="protein sequence ID" value="GAK31405.1"/>
    <property type="molecule type" value="Genomic_DNA"/>
</dbReference>
<evidence type="ECO:0000256" key="2">
    <source>
        <dbReference type="ARBA" id="ARBA00022603"/>
    </source>
</evidence>
<dbReference type="InterPro" id="IPR051259">
    <property type="entry name" value="rRNA_Methyltransferase"/>
</dbReference>
<dbReference type="GO" id="GO:0008173">
    <property type="term" value="F:RNA methyltransferase activity"/>
    <property type="evidence" value="ECO:0007669"/>
    <property type="project" value="InterPro"/>
</dbReference>
<keyword evidence="2 5" id="KW-0489">Methyltransferase</keyword>
<dbReference type="Gene3D" id="3.30.1330.30">
    <property type="match status" value="1"/>
</dbReference>
<proteinExistence type="inferred from homology"/>
<dbReference type="InterPro" id="IPR029028">
    <property type="entry name" value="Alpha/beta_knot_MTases"/>
</dbReference>
<evidence type="ECO:0000256" key="1">
    <source>
        <dbReference type="ARBA" id="ARBA00007228"/>
    </source>
</evidence>
<evidence type="ECO:0000313" key="6">
    <source>
        <dbReference type="Proteomes" id="UP000030643"/>
    </source>
</evidence>
<dbReference type="SUPFAM" id="SSF55315">
    <property type="entry name" value="L30e-like"/>
    <property type="match status" value="1"/>
</dbReference>
<dbReference type="InterPro" id="IPR053888">
    <property type="entry name" value="MRM3-like_sub_bind"/>
</dbReference>
<dbReference type="Pfam" id="PF00588">
    <property type="entry name" value="SpoU_methylase"/>
    <property type="match status" value="1"/>
</dbReference>
<dbReference type="InterPro" id="IPR029064">
    <property type="entry name" value="Ribosomal_eL30-like_sf"/>
</dbReference>
<dbReference type="SMART" id="SM00967">
    <property type="entry name" value="SpoU_sub_bind"/>
    <property type="match status" value="1"/>
</dbReference>
<protein>
    <submittedName>
        <fullName evidence="5">RNA methyltransferase</fullName>
    </submittedName>
</protein>
<accession>A0A069CUC9</accession>
<dbReference type="STRING" id="1329250.WOSG25_091040"/>
<dbReference type="OrthoDB" id="9785673at2"/>
<dbReference type="GO" id="GO:0006396">
    <property type="term" value="P:RNA processing"/>
    <property type="evidence" value="ECO:0007669"/>
    <property type="project" value="InterPro"/>
</dbReference>
<dbReference type="PANTHER" id="PTHR43191">
    <property type="entry name" value="RRNA METHYLTRANSFERASE 3"/>
    <property type="match status" value="1"/>
</dbReference>
<dbReference type="InterPro" id="IPR001537">
    <property type="entry name" value="SpoU_MeTrfase"/>
</dbReference>